<name>A0A5C4SEG2_9FLAO</name>
<keyword evidence="4" id="KW-1185">Reference proteome</keyword>
<reference evidence="3 4" key="1">
    <citation type="submission" date="2019-05" db="EMBL/GenBank/DDBJ databases">
        <title>Tamlana fucoidanivorans sp. nov., isolated from the surface of algae collected from Fujian province in China.</title>
        <authorList>
            <person name="Li J."/>
        </authorList>
    </citation>
    <scope>NUCLEOTIDE SEQUENCE [LARGE SCALE GENOMIC DNA]</scope>
    <source>
        <strain evidence="3 4">CW2-9</strain>
    </source>
</reference>
<keyword evidence="1" id="KW-0472">Membrane</keyword>
<keyword evidence="1" id="KW-1133">Transmembrane helix</keyword>
<dbReference type="AlphaFoldDB" id="A0A5C4SEG2"/>
<evidence type="ECO:0000256" key="1">
    <source>
        <dbReference type="SAM" id="Phobius"/>
    </source>
</evidence>
<dbReference type="Pfam" id="PF03544">
    <property type="entry name" value="TonB_C"/>
    <property type="match status" value="1"/>
</dbReference>
<feature type="domain" description="TonB C-terminal" evidence="2">
    <location>
        <begin position="190"/>
        <end position="260"/>
    </location>
</feature>
<feature type="transmembrane region" description="Helical" evidence="1">
    <location>
        <begin position="34"/>
        <end position="51"/>
    </location>
</feature>
<dbReference type="Proteomes" id="UP000308713">
    <property type="component" value="Unassembled WGS sequence"/>
</dbReference>
<dbReference type="SUPFAM" id="SSF74653">
    <property type="entry name" value="TolA/TonB C-terminal domain"/>
    <property type="match status" value="1"/>
</dbReference>
<organism evidence="3 4">
    <name type="scientific">Allotamlana fucoidanivorans</name>
    <dbReference type="NCBI Taxonomy" id="2583814"/>
    <lineage>
        <taxon>Bacteria</taxon>
        <taxon>Pseudomonadati</taxon>
        <taxon>Bacteroidota</taxon>
        <taxon>Flavobacteriia</taxon>
        <taxon>Flavobacteriales</taxon>
        <taxon>Flavobacteriaceae</taxon>
        <taxon>Allotamlana</taxon>
    </lineage>
</organism>
<evidence type="ECO:0000313" key="4">
    <source>
        <dbReference type="Proteomes" id="UP000308713"/>
    </source>
</evidence>
<sequence>MSNQRKTHDIVRQNDKIVKKAQKHEVNLQKNSTLYFQIGVIICLLSTFGLLEMKVETKGVVESPPLEMETPLYVDIPIIKEKRPVIEKPKPVEIIKHPQNFKQVIDDVPEDFFKETLVEPKITTPALNPDALPDFGDKPSEPEDVPFILIQNAPIYPGCESAKDNKARKKCMSDKINKLIRKKFDGSEIASKYGLTGKQKISVQFKINKYGNVEDIITRSPHPKLDEEAERVINFIPQMIPGSQRDKNVGVIYHLPIVFEVQ</sequence>
<accession>A0A5C4SEG2</accession>
<proteinExistence type="predicted"/>
<evidence type="ECO:0000313" key="3">
    <source>
        <dbReference type="EMBL" id="TNJ41938.1"/>
    </source>
</evidence>
<protein>
    <submittedName>
        <fullName evidence="3">Energy transducer TonB</fullName>
    </submittedName>
</protein>
<keyword evidence="1" id="KW-0812">Transmembrane</keyword>
<dbReference type="EMBL" id="VDCS01000016">
    <property type="protein sequence ID" value="TNJ41938.1"/>
    <property type="molecule type" value="Genomic_DNA"/>
</dbReference>
<dbReference type="Gene3D" id="3.30.1150.10">
    <property type="match status" value="1"/>
</dbReference>
<comment type="caution">
    <text evidence="3">The sequence shown here is derived from an EMBL/GenBank/DDBJ whole genome shotgun (WGS) entry which is preliminary data.</text>
</comment>
<evidence type="ECO:0000259" key="2">
    <source>
        <dbReference type="Pfam" id="PF03544"/>
    </source>
</evidence>
<gene>
    <name evidence="3" type="ORF">FGF67_15380</name>
</gene>
<dbReference type="GO" id="GO:0055085">
    <property type="term" value="P:transmembrane transport"/>
    <property type="evidence" value="ECO:0007669"/>
    <property type="project" value="InterPro"/>
</dbReference>
<dbReference type="InterPro" id="IPR037682">
    <property type="entry name" value="TonB_C"/>
</dbReference>